<evidence type="ECO:0000256" key="1">
    <source>
        <dbReference type="SAM" id="MobiDB-lite"/>
    </source>
</evidence>
<name>A0ABX5QDU2_9MICO</name>
<evidence type="ECO:0000256" key="2">
    <source>
        <dbReference type="SAM" id="Phobius"/>
    </source>
</evidence>
<feature type="transmembrane region" description="Helical" evidence="2">
    <location>
        <begin position="36"/>
        <end position="54"/>
    </location>
</feature>
<keyword evidence="2" id="KW-1133">Transmembrane helix</keyword>
<feature type="domain" description="CBU-0592-like" evidence="3">
    <location>
        <begin position="8"/>
        <end position="81"/>
    </location>
</feature>
<accession>A0ABX5QDU2</accession>
<sequence length="188" mass="19246">MEDLVGAALGWLGTAGTFSAYLMIWRGWVSPDAIRYATLNAVGGLLAAGGALVYGAWPAVASNLVWGVIGFHGLACALRSRLAKLGTALPAVPDEAAEILPPPRPVPHSGGWTPSVTDALAISLPWLDPARGAQPEDPSAFDTIPISLPWLRAEAASTADPSEAASADGAANSYDPARDPRTASPAAL</sequence>
<keyword evidence="5" id="KW-1185">Reference proteome</keyword>
<gene>
    <name evidence="4" type="ORF">Leucomu_03700</name>
</gene>
<proteinExistence type="predicted"/>
<reference evidence="4 5" key="1">
    <citation type="submission" date="2019-01" db="EMBL/GenBank/DDBJ databases">
        <title>Leucobacter muris sp. nov. isolated from the nose of a laboratory mouse.</title>
        <authorList>
            <person name="Benga L."/>
            <person name="Sproeer C."/>
            <person name="Schumann P."/>
            <person name="Verbarg S."/>
            <person name="Bunk B."/>
            <person name="Engelhardt E."/>
            <person name="Benten P.M."/>
            <person name="Sager M."/>
        </authorList>
    </citation>
    <scope>NUCLEOTIDE SEQUENCE [LARGE SCALE GENOMIC DNA]</scope>
    <source>
        <strain evidence="4 5">DSM 101948</strain>
    </source>
</reference>
<keyword evidence="2" id="KW-0472">Membrane</keyword>
<protein>
    <recommendedName>
        <fullName evidence="3">CBU-0592-like domain-containing protein</fullName>
    </recommendedName>
</protein>
<dbReference type="InterPro" id="IPR058058">
    <property type="entry name" value="CBU_0592-like"/>
</dbReference>
<evidence type="ECO:0000313" key="4">
    <source>
        <dbReference type="EMBL" id="QAB17146.1"/>
    </source>
</evidence>
<dbReference type="RefSeq" id="WP_128386395.1">
    <property type="nucleotide sequence ID" value="NZ_CP035037.1"/>
</dbReference>
<dbReference type="EMBL" id="CP035037">
    <property type="protein sequence ID" value="QAB17146.1"/>
    <property type="molecule type" value="Genomic_DNA"/>
</dbReference>
<dbReference type="Pfam" id="PF26604">
    <property type="entry name" value="CBU_0592"/>
    <property type="match status" value="1"/>
</dbReference>
<evidence type="ECO:0000259" key="3">
    <source>
        <dbReference type="Pfam" id="PF26604"/>
    </source>
</evidence>
<organism evidence="4 5">
    <name type="scientific">Leucobacter muris</name>
    <dbReference type="NCBI Taxonomy" id="1935379"/>
    <lineage>
        <taxon>Bacteria</taxon>
        <taxon>Bacillati</taxon>
        <taxon>Actinomycetota</taxon>
        <taxon>Actinomycetes</taxon>
        <taxon>Micrococcales</taxon>
        <taxon>Microbacteriaceae</taxon>
        <taxon>Leucobacter</taxon>
    </lineage>
</organism>
<feature type="region of interest" description="Disordered" evidence="1">
    <location>
        <begin position="155"/>
        <end position="188"/>
    </location>
</feature>
<dbReference type="Proteomes" id="UP000285768">
    <property type="component" value="Chromosome"/>
</dbReference>
<evidence type="ECO:0000313" key="5">
    <source>
        <dbReference type="Proteomes" id="UP000285768"/>
    </source>
</evidence>
<keyword evidence="2" id="KW-0812">Transmembrane</keyword>
<feature type="transmembrane region" description="Helical" evidence="2">
    <location>
        <begin position="6"/>
        <end position="24"/>
    </location>
</feature>